<sequence length="123" mass="13122">MIIASRSRVLVQLAKGVKNNLSVQLSDSNSQIDILTHDENENVKSSANTLQTSIEDKDIEVDSIRPRSNSTSSSGSSSSSSSSSSSISSISGPSTYQDSDDSVKDPDYKAQPTKRAEYSSDTV</sequence>
<reference evidence="1 2" key="1">
    <citation type="journal article" date="2021" name="Front. Genet.">
        <title>Chromosome-Level Genome Assembly Reveals Significant Gene Expansion in the Toll and IMD Signaling Pathways of Dendrolimus kikuchii.</title>
        <authorList>
            <person name="Zhou J."/>
            <person name="Wu P."/>
            <person name="Xiong Z."/>
            <person name="Liu N."/>
            <person name="Zhao N."/>
            <person name="Ji M."/>
            <person name="Qiu Y."/>
            <person name="Yang B."/>
        </authorList>
    </citation>
    <scope>NUCLEOTIDE SEQUENCE [LARGE SCALE GENOMIC DNA]</scope>
    <source>
        <strain evidence="1">Ann1</strain>
    </source>
</reference>
<name>A0ACC1CMS0_9NEOP</name>
<accession>A0ACC1CMS0</accession>
<dbReference type="EMBL" id="CM034407">
    <property type="protein sequence ID" value="KAJ0172674.1"/>
    <property type="molecule type" value="Genomic_DNA"/>
</dbReference>
<evidence type="ECO:0000313" key="1">
    <source>
        <dbReference type="EMBL" id="KAJ0172674.1"/>
    </source>
</evidence>
<evidence type="ECO:0000313" key="2">
    <source>
        <dbReference type="Proteomes" id="UP000824533"/>
    </source>
</evidence>
<gene>
    <name evidence="1" type="ORF">K1T71_011813</name>
</gene>
<dbReference type="Proteomes" id="UP000824533">
    <property type="component" value="Linkage Group LG21"/>
</dbReference>
<keyword evidence="2" id="KW-1185">Reference proteome</keyword>
<proteinExistence type="predicted"/>
<organism evidence="1 2">
    <name type="scientific">Dendrolimus kikuchii</name>
    <dbReference type="NCBI Taxonomy" id="765133"/>
    <lineage>
        <taxon>Eukaryota</taxon>
        <taxon>Metazoa</taxon>
        <taxon>Ecdysozoa</taxon>
        <taxon>Arthropoda</taxon>
        <taxon>Hexapoda</taxon>
        <taxon>Insecta</taxon>
        <taxon>Pterygota</taxon>
        <taxon>Neoptera</taxon>
        <taxon>Endopterygota</taxon>
        <taxon>Lepidoptera</taxon>
        <taxon>Glossata</taxon>
        <taxon>Ditrysia</taxon>
        <taxon>Bombycoidea</taxon>
        <taxon>Lasiocampidae</taxon>
        <taxon>Dendrolimus</taxon>
    </lineage>
</organism>
<protein>
    <submittedName>
        <fullName evidence="1">Uncharacterized protein</fullName>
    </submittedName>
</protein>
<comment type="caution">
    <text evidence="1">The sequence shown here is derived from an EMBL/GenBank/DDBJ whole genome shotgun (WGS) entry which is preliminary data.</text>
</comment>